<organism evidence="1 2">
    <name type="scientific">Nocardia uniformis</name>
    <dbReference type="NCBI Taxonomy" id="53432"/>
    <lineage>
        <taxon>Bacteria</taxon>
        <taxon>Bacillati</taxon>
        <taxon>Actinomycetota</taxon>
        <taxon>Actinomycetes</taxon>
        <taxon>Mycobacteriales</taxon>
        <taxon>Nocardiaceae</taxon>
        <taxon>Nocardia</taxon>
    </lineage>
</organism>
<dbReference type="AlphaFoldDB" id="A0A849C1W3"/>
<sequence length="78" mass="8535">MGDTGVQVLGGAHARPRAHCRNGRVRCRPPVLDNPDALLADAERYAALGITQFDISPDRDPVEYTEQVAERIIPRLGV</sequence>
<protein>
    <submittedName>
        <fullName evidence="1">Uncharacterized protein</fullName>
    </submittedName>
</protein>
<dbReference type="Proteomes" id="UP000586827">
    <property type="component" value="Unassembled WGS sequence"/>
</dbReference>
<accession>A0A849C1W3</accession>
<proteinExistence type="predicted"/>
<evidence type="ECO:0000313" key="2">
    <source>
        <dbReference type="Proteomes" id="UP000586827"/>
    </source>
</evidence>
<evidence type="ECO:0000313" key="1">
    <source>
        <dbReference type="EMBL" id="NNH71486.1"/>
    </source>
</evidence>
<keyword evidence="2" id="KW-1185">Reference proteome</keyword>
<dbReference type="EMBL" id="JABELX010000005">
    <property type="protein sequence ID" value="NNH71486.1"/>
    <property type="molecule type" value="Genomic_DNA"/>
</dbReference>
<gene>
    <name evidence="1" type="ORF">HLB23_16715</name>
</gene>
<reference evidence="1 2" key="1">
    <citation type="submission" date="2020-05" db="EMBL/GenBank/DDBJ databases">
        <title>MicrobeNet Type strains.</title>
        <authorList>
            <person name="Nicholson A.C."/>
        </authorList>
    </citation>
    <scope>NUCLEOTIDE SEQUENCE [LARGE SCALE GENOMIC DNA]</scope>
    <source>
        <strain evidence="1 2">JCM 3224</strain>
    </source>
</reference>
<name>A0A849C1W3_9NOCA</name>
<comment type="caution">
    <text evidence="1">The sequence shown here is derived from an EMBL/GenBank/DDBJ whole genome shotgun (WGS) entry which is preliminary data.</text>
</comment>
<dbReference type="RefSeq" id="WP_157552230.1">
    <property type="nucleotide sequence ID" value="NZ_JABELX010000005.1"/>
</dbReference>